<keyword evidence="5 6" id="KW-0720">Serine protease</keyword>
<dbReference type="EMBL" id="CP009286">
    <property type="protein sequence ID" value="AIQ61908.1"/>
    <property type="molecule type" value="Genomic_DNA"/>
</dbReference>
<evidence type="ECO:0000259" key="7">
    <source>
        <dbReference type="Pfam" id="PF00082"/>
    </source>
</evidence>
<feature type="domain" description="Peptidase S8/S53" evidence="7">
    <location>
        <begin position="126"/>
        <end position="352"/>
    </location>
</feature>
<dbReference type="InterPro" id="IPR036852">
    <property type="entry name" value="Peptidase_S8/S53_dom_sf"/>
</dbReference>
<evidence type="ECO:0000256" key="2">
    <source>
        <dbReference type="ARBA" id="ARBA00022670"/>
    </source>
</evidence>
<name>A0A089LRV9_9BACL</name>
<keyword evidence="9" id="KW-1185">Reference proteome</keyword>
<dbReference type="InterPro" id="IPR034202">
    <property type="entry name" value="Subtilisin_Carlsberg-like"/>
</dbReference>
<dbReference type="InterPro" id="IPR050131">
    <property type="entry name" value="Peptidase_S8_subtilisin-like"/>
</dbReference>
<dbReference type="GO" id="GO:0046872">
    <property type="term" value="F:metal ion binding"/>
    <property type="evidence" value="ECO:0007669"/>
    <property type="project" value="UniProtKB-KW"/>
</dbReference>
<keyword evidence="3" id="KW-0479">Metal-binding</keyword>
<dbReference type="Pfam" id="PF00082">
    <property type="entry name" value="Peptidase_S8"/>
    <property type="match status" value="1"/>
</dbReference>
<evidence type="ECO:0000313" key="8">
    <source>
        <dbReference type="EMBL" id="AIQ61908.1"/>
    </source>
</evidence>
<evidence type="ECO:0000256" key="3">
    <source>
        <dbReference type="ARBA" id="ARBA00022723"/>
    </source>
</evidence>
<keyword evidence="2 6" id="KW-0645">Protease</keyword>
<dbReference type="HOGENOM" id="CLU_011263_15_0_9"/>
<dbReference type="PANTHER" id="PTHR43806">
    <property type="entry name" value="PEPTIDASE S8"/>
    <property type="match status" value="1"/>
</dbReference>
<dbReference type="STRING" id="169760.PSTEL_00945"/>
<dbReference type="InterPro" id="IPR023827">
    <property type="entry name" value="Peptidase_S8_Asp-AS"/>
</dbReference>
<feature type="active site" description="Charge relay system" evidence="6">
    <location>
        <position position="133"/>
    </location>
</feature>
<dbReference type="PANTHER" id="PTHR43806:SF11">
    <property type="entry name" value="CEREVISIN-RELATED"/>
    <property type="match status" value="1"/>
</dbReference>
<evidence type="ECO:0000256" key="1">
    <source>
        <dbReference type="ARBA" id="ARBA00011073"/>
    </source>
</evidence>
<comment type="similarity">
    <text evidence="1 6">Belongs to the peptidase S8 family.</text>
</comment>
<protein>
    <submittedName>
        <fullName evidence="8">Peptidase S8</fullName>
    </submittedName>
</protein>
<keyword evidence="4 6" id="KW-0378">Hydrolase</keyword>
<dbReference type="PRINTS" id="PR00723">
    <property type="entry name" value="SUBTILISIN"/>
</dbReference>
<sequence length="396" mass="42537">MDYYAFWQSVHEEIAAGPYGERRILTFHNSRQYAGALAQLKQLKARRTGLRKVKASPLIRAFIVPAAGAFKLMRKYASLIAVEEDSRIQIHSYSSSSVAQTPPSSIPWGVRAIRAPEAWSRSTGVHVKIGLIDTGVDFLHPDLKASLASGINLLHRGMLPIDDNGHGTHIAGTLAASGGLKGMMGVAPRAVIVPVKAFDHSGAAYVSDIVLGIDWCVQNRIDLINMSFGMKTRSKALHEVVVKAYRAGIPIIASSGNDGKRGGDYPARYPETIAVGAIDRKRRVASFSNRGGYIDVHGPGEKVSSCWLKESYKEMSGTSMATSHVTGAAALLLALRPGITPRELKLALRRSTVPLLLRGGQKRARLGGGALDAVRLLRIGTRAKAGARRAEPGAPE</sequence>
<dbReference type="AlphaFoldDB" id="A0A089LRV9"/>
<evidence type="ECO:0000256" key="5">
    <source>
        <dbReference type="ARBA" id="ARBA00022825"/>
    </source>
</evidence>
<accession>A0A089LRV9</accession>
<dbReference type="PROSITE" id="PS00136">
    <property type="entry name" value="SUBTILASE_ASP"/>
    <property type="match status" value="1"/>
</dbReference>
<feature type="active site" description="Charge relay system" evidence="6">
    <location>
        <position position="319"/>
    </location>
</feature>
<dbReference type="PROSITE" id="PS00137">
    <property type="entry name" value="SUBTILASE_HIS"/>
    <property type="match status" value="1"/>
</dbReference>
<reference evidence="8 9" key="1">
    <citation type="submission" date="2014-08" db="EMBL/GenBank/DDBJ databases">
        <title>Comparative genomics of the Paenibacillus odorifer group.</title>
        <authorList>
            <person name="den Bakker H.C."/>
            <person name="Tsai Y.-C."/>
            <person name="Martin N."/>
            <person name="Korlach J."/>
            <person name="Wiedmann M."/>
        </authorList>
    </citation>
    <scope>NUCLEOTIDE SEQUENCE [LARGE SCALE GENOMIC DNA]</scope>
    <source>
        <strain evidence="8 9">DSM 14472</strain>
    </source>
</reference>
<dbReference type="KEGG" id="pste:PSTEL_00945"/>
<dbReference type="CDD" id="cd07477">
    <property type="entry name" value="Peptidases_S8_Subtilisin_subset"/>
    <property type="match status" value="1"/>
</dbReference>
<evidence type="ECO:0000256" key="6">
    <source>
        <dbReference type="PROSITE-ProRule" id="PRU01240"/>
    </source>
</evidence>
<dbReference type="InterPro" id="IPR015500">
    <property type="entry name" value="Peptidase_S8_subtilisin-rel"/>
</dbReference>
<dbReference type="Gene3D" id="3.40.50.200">
    <property type="entry name" value="Peptidase S8/S53 domain"/>
    <property type="match status" value="1"/>
</dbReference>
<organism evidence="8 9">
    <name type="scientific">Paenibacillus stellifer</name>
    <dbReference type="NCBI Taxonomy" id="169760"/>
    <lineage>
        <taxon>Bacteria</taxon>
        <taxon>Bacillati</taxon>
        <taxon>Bacillota</taxon>
        <taxon>Bacilli</taxon>
        <taxon>Bacillales</taxon>
        <taxon>Paenibacillaceae</taxon>
        <taxon>Paenibacillus</taxon>
    </lineage>
</organism>
<dbReference type="OrthoDB" id="9798386at2"/>
<evidence type="ECO:0000256" key="4">
    <source>
        <dbReference type="ARBA" id="ARBA00022801"/>
    </source>
</evidence>
<dbReference type="InterPro" id="IPR022398">
    <property type="entry name" value="Peptidase_S8_His-AS"/>
</dbReference>
<dbReference type="InterPro" id="IPR000209">
    <property type="entry name" value="Peptidase_S8/S53_dom"/>
</dbReference>
<proteinExistence type="inferred from homology"/>
<evidence type="ECO:0000313" key="9">
    <source>
        <dbReference type="Proteomes" id="UP000029507"/>
    </source>
</evidence>
<gene>
    <name evidence="8" type="ORF">PSTEL_00945</name>
</gene>
<dbReference type="GO" id="GO:0006508">
    <property type="term" value="P:proteolysis"/>
    <property type="evidence" value="ECO:0007669"/>
    <property type="project" value="UniProtKB-KW"/>
</dbReference>
<feature type="active site" description="Charge relay system" evidence="6">
    <location>
        <position position="166"/>
    </location>
</feature>
<dbReference type="RefSeq" id="WP_038692955.1">
    <property type="nucleotide sequence ID" value="NZ_CP009286.1"/>
</dbReference>
<dbReference type="SUPFAM" id="SSF52743">
    <property type="entry name" value="Subtilisin-like"/>
    <property type="match status" value="1"/>
</dbReference>
<dbReference type="PROSITE" id="PS51892">
    <property type="entry name" value="SUBTILASE"/>
    <property type="match status" value="1"/>
</dbReference>
<dbReference type="GO" id="GO:0004252">
    <property type="term" value="F:serine-type endopeptidase activity"/>
    <property type="evidence" value="ECO:0007669"/>
    <property type="project" value="UniProtKB-UniRule"/>
</dbReference>
<dbReference type="Proteomes" id="UP000029507">
    <property type="component" value="Chromosome"/>
</dbReference>